<dbReference type="PANTHER" id="PTHR34808">
    <property type="entry name" value="EXPRESSED PROTEIN"/>
    <property type="match status" value="1"/>
</dbReference>
<dbReference type="PANTHER" id="PTHR34808:SF2">
    <property type="entry name" value="EXPRESSED PROTEIN"/>
    <property type="match status" value="1"/>
</dbReference>
<feature type="compositionally biased region" description="Low complexity" evidence="1">
    <location>
        <begin position="91"/>
        <end position="101"/>
    </location>
</feature>
<accession>A0A7N0TW11</accession>
<proteinExistence type="predicted"/>
<name>A0A7N0TW11_KALFE</name>
<sequence>MTGQIHRTSSIENEPRTLHINQIEYARKAALYVLNTRSVEEALRIFTDGLEPVKKLSMREEEEEDVRHDGEEWDISSIGCLHHHMHGIGRSTSSSSSSSSSGFRDIVTAPF</sequence>
<evidence type="ECO:0000256" key="1">
    <source>
        <dbReference type="SAM" id="MobiDB-lite"/>
    </source>
</evidence>
<organism evidence="2 3">
    <name type="scientific">Kalanchoe fedtschenkoi</name>
    <name type="common">Lavender scallops</name>
    <name type="synonym">South American air plant</name>
    <dbReference type="NCBI Taxonomy" id="63787"/>
    <lineage>
        <taxon>Eukaryota</taxon>
        <taxon>Viridiplantae</taxon>
        <taxon>Streptophyta</taxon>
        <taxon>Embryophyta</taxon>
        <taxon>Tracheophyta</taxon>
        <taxon>Spermatophyta</taxon>
        <taxon>Magnoliopsida</taxon>
        <taxon>eudicotyledons</taxon>
        <taxon>Gunneridae</taxon>
        <taxon>Pentapetalae</taxon>
        <taxon>Saxifragales</taxon>
        <taxon>Crassulaceae</taxon>
        <taxon>Kalanchoe</taxon>
    </lineage>
</organism>
<dbReference type="OMA" id="MNNTSRE"/>
<reference evidence="2" key="1">
    <citation type="submission" date="2021-01" db="UniProtKB">
        <authorList>
            <consortium name="EnsemblPlants"/>
        </authorList>
    </citation>
    <scope>IDENTIFICATION</scope>
</reference>
<dbReference type="Proteomes" id="UP000594263">
    <property type="component" value="Unplaced"/>
</dbReference>
<keyword evidence="3" id="KW-1185">Reference proteome</keyword>
<dbReference type="Gramene" id="Kaladp0046s0229.1.v1.1">
    <property type="protein sequence ID" value="Kaladp0046s0229.1.v1.1"/>
    <property type="gene ID" value="Kaladp0046s0229.v1.1"/>
</dbReference>
<feature type="region of interest" description="Disordered" evidence="1">
    <location>
        <begin position="86"/>
        <end position="111"/>
    </location>
</feature>
<dbReference type="EnsemblPlants" id="Kaladp0046s0229.1.v1.1">
    <property type="protein sequence ID" value="Kaladp0046s0229.1.v1.1"/>
    <property type="gene ID" value="Kaladp0046s0229.v1.1"/>
</dbReference>
<evidence type="ECO:0000313" key="3">
    <source>
        <dbReference type="Proteomes" id="UP000594263"/>
    </source>
</evidence>
<protein>
    <submittedName>
        <fullName evidence="2">Uncharacterized protein</fullName>
    </submittedName>
</protein>
<dbReference type="AlphaFoldDB" id="A0A7N0TW11"/>
<evidence type="ECO:0000313" key="2">
    <source>
        <dbReference type="EnsemblPlants" id="Kaladp0046s0229.1.v1.1"/>
    </source>
</evidence>